<dbReference type="InterPro" id="IPR036282">
    <property type="entry name" value="Glutathione-S-Trfase_C_sf"/>
</dbReference>
<dbReference type="Proteomes" id="UP001175271">
    <property type="component" value="Unassembled WGS sequence"/>
</dbReference>
<dbReference type="AlphaFoldDB" id="A0AA39INJ6"/>
<keyword evidence="2" id="KW-1185">Reference proteome</keyword>
<accession>A0AA39INJ6</accession>
<comment type="caution">
    <text evidence="1">The sequence shown here is derived from an EMBL/GenBank/DDBJ whole genome shotgun (WGS) entry which is preliminary data.</text>
</comment>
<protein>
    <submittedName>
        <fullName evidence="1">Uncharacterized protein</fullName>
    </submittedName>
</protein>
<dbReference type="Gene3D" id="1.20.1050.130">
    <property type="match status" value="1"/>
</dbReference>
<evidence type="ECO:0000313" key="2">
    <source>
        <dbReference type="Proteomes" id="UP001175271"/>
    </source>
</evidence>
<evidence type="ECO:0000313" key="1">
    <source>
        <dbReference type="EMBL" id="KAK0427596.1"/>
    </source>
</evidence>
<sequence length="114" mass="13189">MLLCQSDNFIGITEDALTMVSKDRHLKIFREDGKTLELRLPSGTRGSNRDKGDPQADPQLTWADIRVADTLFRYDIIGKNLKDECLATKAFVHRIHDLPELREYVKNRDLSRNF</sequence>
<proteinExistence type="predicted"/>
<dbReference type="EMBL" id="JAUCMV010000001">
    <property type="protein sequence ID" value="KAK0427596.1"/>
    <property type="molecule type" value="Genomic_DNA"/>
</dbReference>
<gene>
    <name evidence="1" type="ORF">QR680_010316</name>
</gene>
<name>A0AA39INJ6_9BILA</name>
<dbReference type="SUPFAM" id="SSF47616">
    <property type="entry name" value="GST C-terminal domain-like"/>
    <property type="match status" value="1"/>
</dbReference>
<reference evidence="1" key="1">
    <citation type="submission" date="2023-06" db="EMBL/GenBank/DDBJ databases">
        <title>Genomic analysis of the entomopathogenic nematode Steinernema hermaphroditum.</title>
        <authorList>
            <person name="Schwarz E.M."/>
            <person name="Heppert J.K."/>
            <person name="Baniya A."/>
            <person name="Schwartz H.T."/>
            <person name="Tan C.-H."/>
            <person name="Antoshechkin I."/>
            <person name="Sternberg P.W."/>
            <person name="Goodrich-Blair H."/>
            <person name="Dillman A.R."/>
        </authorList>
    </citation>
    <scope>NUCLEOTIDE SEQUENCE</scope>
    <source>
        <strain evidence="1">PS9179</strain>
        <tissue evidence="1">Whole animal</tissue>
    </source>
</reference>
<organism evidence="1 2">
    <name type="scientific">Steinernema hermaphroditum</name>
    <dbReference type="NCBI Taxonomy" id="289476"/>
    <lineage>
        <taxon>Eukaryota</taxon>
        <taxon>Metazoa</taxon>
        <taxon>Ecdysozoa</taxon>
        <taxon>Nematoda</taxon>
        <taxon>Chromadorea</taxon>
        <taxon>Rhabditida</taxon>
        <taxon>Tylenchina</taxon>
        <taxon>Panagrolaimomorpha</taxon>
        <taxon>Strongyloidoidea</taxon>
        <taxon>Steinernematidae</taxon>
        <taxon>Steinernema</taxon>
    </lineage>
</organism>